<feature type="signal peptide" evidence="2">
    <location>
        <begin position="1"/>
        <end position="21"/>
    </location>
</feature>
<accession>A0ABZ2K0Q9</accession>
<name>A0ABZ2K0Q9_9BACT</name>
<dbReference type="InterPro" id="IPR029467">
    <property type="entry name" value="Cyt_c7-like"/>
</dbReference>
<dbReference type="InterPro" id="IPR036280">
    <property type="entry name" value="Multihaem_cyt_sf"/>
</dbReference>
<dbReference type="SUPFAM" id="SSF48695">
    <property type="entry name" value="Multiheme cytochromes"/>
    <property type="match status" value="2"/>
</dbReference>
<evidence type="ECO:0000256" key="2">
    <source>
        <dbReference type="SAM" id="SignalP"/>
    </source>
</evidence>
<protein>
    <submittedName>
        <fullName evidence="4">Cytochrome c3 family protein</fullName>
    </submittedName>
</protein>
<evidence type="ECO:0000313" key="5">
    <source>
        <dbReference type="Proteomes" id="UP001379533"/>
    </source>
</evidence>
<dbReference type="InterPro" id="IPR051829">
    <property type="entry name" value="Multiheme_Cytochr_ET"/>
</dbReference>
<dbReference type="EMBL" id="CP089982">
    <property type="protein sequence ID" value="WXA92328.1"/>
    <property type="molecule type" value="Genomic_DNA"/>
</dbReference>
<feature type="domain" description="Cytochrome c7-like" evidence="3">
    <location>
        <begin position="142"/>
        <end position="202"/>
    </location>
</feature>
<evidence type="ECO:0000256" key="1">
    <source>
        <dbReference type="ARBA" id="ARBA00022729"/>
    </source>
</evidence>
<reference evidence="4 5" key="1">
    <citation type="submission" date="2021-12" db="EMBL/GenBank/DDBJ databases">
        <title>Discovery of the Pendulisporaceae a myxobacterial family with distinct sporulation behavior and unique specialized metabolism.</title>
        <authorList>
            <person name="Garcia R."/>
            <person name="Popoff A."/>
            <person name="Bader C.D."/>
            <person name="Loehr J."/>
            <person name="Walesch S."/>
            <person name="Walt C."/>
            <person name="Boldt J."/>
            <person name="Bunk B."/>
            <person name="Haeckl F.J.F.P.J."/>
            <person name="Gunesch A.P."/>
            <person name="Birkelbach J."/>
            <person name="Nuebel U."/>
            <person name="Pietschmann T."/>
            <person name="Bach T."/>
            <person name="Mueller R."/>
        </authorList>
    </citation>
    <scope>NUCLEOTIDE SEQUENCE [LARGE SCALE GENOMIC DNA]</scope>
    <source>
        <strain evidence="4 5">MSr12523</strain>
    </source>
</reference>
<evidence type="ECO:0000313" key="4">
    <source>
        <dbReference type="EMBL" id="WXA92328.1"/>
    </source>
</evidence>
<gene>
    <name evidence="4" type="ORF">LZC95_38465</name>
</gene>
<dbReference type="PANTHER" id="PTHR35038">
    <property type="entry name" value="DISSIMILATORY SULFITE REDUCTASE SIRA"/>
    <property type="match status" value="1"/>
</dbReference>
<proteinExistence type="predicted"/>
<organism evidence="4 5">
    <name type="scientific">Pendulispora brunnea</name>
    <dbReference type="NCBI Taxonomy" id="2905690"/>
    <lineage>
        <taxon>Bacteria</taxon>
        <taxon>Pseudomonadati</taxon>
        <taxon>Myxococcota</taxon>
        <taxon>Myxococcia</taxon>
        <taxon>Myxococcales</taxon>
        <taxon>Sorangiineae</taxon>
        <taxon>Pendulisporaceae</taxon>
        <taxon>Pendulispora</taxon>
    </lineage>
</organism>
<keyword evidence="1 2" id="KW-0732">Signal</keyword>
<feature type="domain" description="Cytochrome c7-like" evidence="3">
    <location>
        <begin position="55"/>
        <end position="120"/>
    </location>
</feature>
<sequence>MIGRYVLLVVAIVLAATFAVAAPSPSGRGSLPPGAYDDDRGPSQAIFPPQSLTIRFNHKLHLAEGATCKTCHPGALTSASVADHLIPKGAVCDTCHQSDHSNLAKVVPGQGASGQCAFCHLGYKESDGNAVARLVVPRANMVFNHQKHAARNIGCGQCHGALDQVELATRDQLPRMRGCFKCHQMPDAAARGDAKSDCTTCHIASNPRDGDAPARNASVRAENPGGRIKTVFASGRLEPPRWLHNAAHTPDFIERHKYVAGNDSQFCANCHKEDFCVGCHDGRVRPKSIHPSDYLSMHPIEARQQTQRCTSCHNEQSFCLGCHQRVGITMSGPPSTRELGRFHPPKGIWSDAPRRPGHHSFEAERNLNACVSCHVERDCVVCHGGSGIGGGFNPHKSGFSGGCATQMRRNPRPCFVCHMPDDGVLAPCR</sequence>
<dbReference type="Proteomes" id="UP001379533">
    <property type="component" value="Chromosome"/>
</dbReference>
<dbReference type="Pfam" id="PF14522">
    <property type="entry name" value="Cytochrome_C7"/>
    <property type="match status" value="2"/>
</dbReference>
<feature type="chain" id="PRO_5046488959" evidence="2">
    <location>
        <begin position="22"/>
        <end position="429"/>
    </location>
</feature>
<dbReference type="Gene3D" id="3.90.10.10">
    <property type="entry name" value="Cytochrome C3"/>
    <property type="match status" value="2"/>
</dbReference>
<evidence type="ECO:0000259" key="3">
    <source>
        <dbReference type="Pfam" id="PF14522"/>
    </source>
</evidence>
<keyword evidence="5" id="KW-1185">Reference proteome</keyword>
<dbReference type="RefSeq" id="WP_394842945.1">
    <property type="nucleotide sequence ID" value="NZ_CP089982.1"/>
</dbReference>